<reference evidence="3" key="1">
    <citation type="submission" date="2016-10" db="EMBL/GenBank/DDBJ databases">
        <authorList>
            <person name="Varghese N."/>
            <person name="Submissions S."/>
        </authorList>
    </citation>
    <scope>NUCLEOTIDE SEQUENCE [LARGE SCALE GENOMIC DNA]</scope>
    <source>
        <strain evidence="3">CGMCC 4.2126</strain>
    </source>
</reference>
<protein>
    <submittedName>
        <fullName evidence="2">Pimeloyl-ACP methyl ester carboxylesterase</fullName>
    </submittedName>
</protein>
<gene>
    <name evidence="2" type="ORF">SAMN05216275_11235</name>
</gene>
<dbReference type="PANTHER" id="PTHR43194:SF2">
    <property type="entry name" value="PEROXISOMAL MEMBRANE PROTEIN LPX1"/>
    <property type="match status" value="1"/>
</dbReference>
<feature type="domain" description="AB hydrolase-1" evidence="1">
    <location>
        <begin position="22"/>
        <end position="170"/>
    </location>
</feature>
<dbReference type="RefSeq" id="WP_093888316.1">
    <property type="nucleotide sequence ID" value="NZ_FOQY01000012.1"/>
</dbReference>
<dbReference type="InterPro" id="IPR029058">
    <property type="entry name" value="AB_hydrolase_fold"/>
</dbReference>
<dbReference type="Proteomes" id="UP000199111">
    <property type="component" value="Unassembled WGS sequence"/>
</dbReference>
<keyword evidence="3" id="KW-1185">Reference proteome</keyword>
<dbReference type="Gene3D" id="3.40.50.1820">
    <property type="entry name" value="alpha/beta hydrolase"/>
    <property type="match status" value="1"/>
</dbReference>
<dbReference type="Pfam" id="PF00561">
    <property type="entry name" value="Abhydrolase_1"/>
    <property type="match status" value="1"/>
</dbReference>
<dbReference type="GeneID" id="96299548"/>
<dbReference type="AlphaFoldDB" id="A0A1I3U0K1"/>
<sequence length="263" mass="28933">MAFTDLGDVRLFHTDDGAGDTTLLLVHGLGSDSHEWVHHIPSLAERYRVLAVDVRGHGYSSAPETGNAPRQMAEDLALLCGTLGVESCVAIGHSMGGQIVSHLAVEHPSLVKALVTVDPGYGFTGAVAASFPALIERMREDPVAAALRNDQWTSTGATPRWLREWHRRRILATPPHVLLQAFEAMFGGPDALGVRPNSDRYLSRRACPVLTFWFDPAQAEWEADLFKDPHSKAVTWEGSGHRLHEERPGEFLLVVTHWLRSLA</sequence>
<name>A0A1I3U0K1_9ACTN</name>
<organism evidence="2 3">
    <name type="scientific">Streptosporangium canum</name>
    <dbReference type="NCBI Taxonomy" id="324952"/>
    <lineage>
        <taxon>Bacteria</taxon>
        <taxon>Bacillati</taxon>
        <taxon>Actinomycetota</taxon>
        <taxon>Actinomycetes</taxon>
        <taxon>Streptosporangiales</taxon>
        <taxon>Streptosporangiaceae</taxon>
        <taxon>Streptosporangium</taxon>
    </lineage>
</organism>
<evidence type="ECO:0000259" key="1">
    <source>
        <dbReference type="Pfam" id="PF00561"/>
    </source>
</evidence>
<evidence type="ECO:0000313" key="2">
    <source>
        <dbReference type="EMBL" id="SFJ76432.1"/>
    </source>
</evidence>
<evidence type="ECO:0000313" key="3">
    <source>
        <dbReference type="Proteomes" id="UP000199111"/>
    </source>
</evidence>
<dbReference type="PANTHER" id="PTHR43194">
    <property type="entry name" value="HYDROLASE ALPHA/BETA FOLD FAMILY"/>
    <property type="match status" value="1"/>
</dbReference>
<dbReference type="EMBL" id="FOQY01000012">
    <property type="protein sequence ID" value="SFJ76432.1"/>
    <property type="molecule type" value="Genomic_DNA"/>
</dbReference>
<proteinExistence type="predicted"/>
<dbReference type="InterPro" id="IPR000073">
    <property type="entry name" value="AB_hydrolase_1"/>
</dbReference>
<dbReference type="SUPFAM" id="SSF53474">
    <property type="entry name" value="alpha/beta-Hydrolases"/>
    <property type="match status" value="1"/>
</dbReference>
<dbReference type="GO" id="GO:0003824">
    <property type="term" value="F:catalytic activity"/>
    <property type="evidence" value="ECO:0007669"/>
    <property type="project" value="UniProtKB-ARBA"/>
</dbReference>
<accession>A0A1I3U0K1</accession>
<dbReference type="InterPro" id="IPR050228">
    <property type="entry name" value="Carboxylesterase_BioH"/>
</dbReference>
<dbReference type="PRINTS" id="PR00111">
    <property type="entry name" value="ABHYDROLASE"/>
</dbReference>